<dbReference type="AlphaFoldDB" id="A0A8J8TFC6"/>
<evidence type="ECO:0000256" key="7">
    <source>
        <dbReference type="RuleBase" id="RU003560"/>
    </source>
</evidence>
<dbReference type="GO" id="GO:0006526">
    <property type="term" value="P:L-arginine biosynthetic process"/>
    <property type="evidence" value="ECO:0007669"/>
    <property type="project" value="UniProtKB-ARBA"/>
</dbReference>
<dbReference type="GO" id="GO:0008483">
    <property type="term" value="F:transaminase activity"/>
    <property type="evidence" value="ECO:0007669"/>
    <property type="project" value="UniProtKB-KW"/>
</dbReference>
<comment type="cofactor">
    <cofactor evidence="1">
        <name>pyridoxal 5'-phosphate</name>
        <dbReference type="ChEBI" id="CHEBI:597326"/>
    </cofactor>
</comment>
<evidence type="ECO:0000313" key="8">
    <source>
        <dbReference type="EMBL" id="TQS84783.1"/>
    </source>
</evidence>
<accession>A0A8J8TFC6</accession>
<keyword evidence="5 7" id="KW-0663">Pyridoxal phosphate</keyword>
<dbReference type="InterPro" id="IPR004636">
    <property type="entry name" value="AcOrn/SuccOrn_fam"/>
</dbReference>
<proteinExistence type="inferred from homology"/>
<dbReference type="NCBIfam" id="NF002325">
    <property type="entry name" value="PRK01278.1"/>
    <property type="match status" value="1"/>
</dbReference>
<evidence type="ECO:0000256" key="4">
    <source>
        <dbReference type="ARBA" id="ARBA00022679"/>
    </source>
</evidence>
<dbReference type="Pfam" id="PF00202">
    <property type="entry name" value="Aminotran_3"/>
    <property type="match status" value="1"/>
</dbReference>
<evidence type="ECO:0000256" key="6">
    <source>
        <dbReference type="ARBA" id="ARBA00029440"/>
    </source>
</evidence>
<dbReference type="Proteomes" id="UP000752814">
    <property type="component" value="Unassembled WGS sequence"/>
</dbReference>
<dbReference type="InterPro" id="IPR015424">
    <property type="entry name" value="PyrdxlP-dep_Trfase"/>
</dbReference>
<dbReference type="OMA" id="GEIITME"/>
<dbReference type="GO" id="GO:0042802">
    <property type="term" value="F:identical protein binding"/>
    <property type="evidence" value="ECO:0007669"/>
    <property type="project" value="TreeGrafter"/>
</dbReference>
<evidence type="ECO:0000256" key="3">
    <source>
        <dbReference type="ARBA" id="ARBA00022605"/>
    </source>
</evidence>
<dbReference type="PROSITE" id="PS00600">
    <property type="entry name" value="AA_TRANSFER_CLASS_3"/>
    <property type="match status" value="1"/>
</dbReference>
<dbReference type="Gene3D" id="3.90.1150.10">
    <property type="entry name" value="Aspartate Aminotransferase, domain 1"/>
    <property type="match status" value="1"/>
</dbReference>
<organism evidence="8 9">
    <name type="scientific">Candidatus Methanomassiliicoccus intestinalis</name>
    <dbReference type="NCBI Taxonomy" id="1406512"/>
    <lineage>
        <taxon>Archaea</taxon>
        <taxon>Methanobacteriati</taxon>
        <taxon>Thermoplasmatota</taxon>
        <taxon>Thermoplasmata</taxon>
        <taxon>Methanomassiliicoccales</taxon>
        <taxon>Methanomassiliicoccaceae</taxon>
        <taxon>Methanomassiliicoccus</taxon>
    </lineage>
</organism>
<dbReference type="InterPro" id="IPR015422">
    <property type="entry name" value="PyrdxlP-dep_Trfase_small"/>
</dbReference>
<keyword evidence="3" id="KW-0028">Amino-acid biosynthesis</keyword>
<gene>
    <name evidence="8" type="ORF">A3207_01775</name>
</gene>
<comment type="pathway">
    <text evidence="6">Amino-acid biosynthesis.</text>
</comment>
<comment type="caution">
    <text evidence="8">The sequence shown here is derived from an EMBL/GenBank/DDBJ whole genome shotgun (WGS) entry which is preliminary data.</text>
</comment>
<dbReference type="GO" id="GO:0030170">
    <property type="term" value="F:pyridoxal phosphate binding"/>
    <property type="evidence" value="ECO:0007669"/>
    <property type="project" value="InterPro"/>
</dbReference>
<evidence type="ECO:0000256" key="5">
    <source>
        <dbReference type="ARBA" id="ARBA00022898"/>
    </source>
</evidence>
<evidence type="ECO:0000313" key="9">
    <source>
        <dbReference type="Proteomes" id="UP000752814"/>
    </source>
</evidence>
<sequence length="384" mass="41524">MNTDEVKSLDSKYLFQNYGRQNLCFERGEAEFLYDLDGKKYIDLVAGIAVNALGYAHPDLVNAICEQSRKLMHVSNLYLVKEQALAAEALASVCPDPISKTLFVNSGAEANEAALKLAVKHTNRSRIVTAKNSFHGRTAASLSATGQPKYQNGFTPLLSHAFEYIEYGNVEELKKTVNSETAAVLMEPIQGEGGVIPAGKEFFKAARDICDDYGALFIVDEVQTGMGRTGKWFGFENYDVVPDIFTLAKALGGGFPIGACVTSPEIAETLKPGMHGTTFGGNPMGCTLVKTVIDVMKRDKLVERSSDAGSKWMADLKKASSSEVRGFGMMLGMVIEDGRGLQAAALERNILVNVCGGGVVRLIPPLITSDESLSSFTKVVEDFF</sequence>
<name>A0A8J8TFC6_9ARCH</name>
<evidence type="ECO:0000256" key="1">
    <source>
        <dbReference type="ARBA" id="ARBA00001933"/>
    </source>
</evidence>
<dbReference type="PANTHER" id="PTHR11986">
    <property type="entry name" value="AMINOTRANSFERASE CLASS III"/>
    <property type="match status" value="1"/>
</dbReference>
<dbReference type="Gene3D" id="3.40.640.10">
    <property type="entry name" value="Type I PLP-dependent aspartate aminotransferase-like (Major domain)"/>
    <property type="match status" value="1"/>
</dbReference>
<dbReference type="PIRSF" id="PIRSF000521">
    <property type="entry name" value="Transaminase_4ab_Lys_Orn"/>
    <property type="match status" value="1"/>
</dbReference>
<dbReference type="CDD" id="cd00610">
    <property type="entry name" value="OAT_like"/>
    <property type="match status" value="1"/>
</dbReference>
<comment type="similarity">
    <text evidence="7">Belongs to the class-III pyridoxal-phosphate-dependent aminotransferase family.</text>
</comment>
<dbReference type="FunFam" id="3.40.640.10:FF:000004">
    <property type="entry name" value="Acetylornithine aminotransferase"/>
    <property type="match status" value="1"/>
</dbReference>
<evidence type="ECO:0000256" key="2">
    <source>
        <dbReference type="ARBA" id="ARBA00022576"/>
    </source>
</evidence>
<dbReference type="EMBL" id="LVVT01000001">
    <property type="protein sequence ID" value="TQS84783.1"/>
    <property type="molecule type" value="Genomic_DNA"/>
</dbReference>
<dbReference type="InterPro" id="IPR049704">
    <property type="entry name" value="Aminotrans_3_PPA_site"/>
</dbReference>
<dbReference type="RefSeq" id="WP_020448658.1">
    <property type="nucleotide sequence ID" value="NZ_CAYAXV010000006.1"/>
</dbReference>
<dbReference type="InterPro" id="IPR005814">
    <property type="entry name" value="Aminotrans_3"/>
</dbReference>
<dbReference type="PANTHER" id="PTHR11986:SF79">
    <property type="entry name" value="ACETYLORNITHINE AMINOTRANSFERASE, MITOCHONDRIAL"/>
    <property type="match status" value="1"/>
</dbReference>
<dbReference type="GeneID" id="41323187"/>
<dbReference type="InterPro" id="IPR050103">
    <property type="entry name" value="Class-III_PLP-dep_AT"/>
</dbReference>
<keyword evidence="2 8" id="KW-0032">Aminotransferase</keyword>
<keyword evidence="4" id="KW-0808">Transferase</keyword>
<reference evidence="8" key="1">
    <citation type="submission" date="2016-03" db="EMBL/GenBank/DDBJ databases">
        <authorList>
            <person name="Borrel G."/>
            <person name="Mccann A."/>
            <person name="O'Toole P.W."/>
        </authorList>
    </citation>
    <scope>NUCLEOTIDE SEQUENCE</scope>
    <source>
        <strain evidence="8">183</strain>
    </source>
</reference>
<dbReference type="SUPFAM" id="SSF53383">
    <property type="entry name" value="PLP-dependent transferases"/>
    <property type="match status" value="1"/>
</dbReference>
<protein>
    <submittedName>
        <fullName evidence="8">Acetylornithine aminotransferase</fullName>
    </submittedName>
</protein>
<dbReference type="InterPro" id="IPR015421">
    <property type="entry name" value="PyrdxlP-dep_Trfase_major"/>
</dbReference>
<dbReference type="NCBIfam" id="TIGR00707">
    <property type="entry name" value="argD"/>
    <property type="match status" value="1"/>
</dbReference>